<keyword evidence="12" id="KW-0325">Glycoprotein</keyword>
<dbReference type="SMART" id="SM00631">
    <property type="entry name" value="Zn_pept"/>
    <property type="match status" value="1"/>
</dbReference>
<keyword evidence="4" id="KW-0964">Secreted</keyword>
<evidence type="ECO:0000313" key="16">
    <source>
        <dbReference type="EMBL" id="OWF51838.1"/>
    </source>
</evidence>
<dbReference type="GO" id="GO:0016485">
    <property type="term" value="P:protein processing"/>
    <property type="evidence" value="ECO:0007669"/>
    <property type="project" value="TreeGrafter"/>
</dbReference>
<evidence type="ECO:0000259" key="15">
    <source>
        <dbReference type="PROSITE" id="PS52035"/>
    </source>
</evidence>
<comment type="cofactor">
    <cofactor evidence="1">
        <name>Zn(2+)</name>
        <dbReference type="ChEBI" id="CHEBI:29105"/>
    </cofactor>
</comment>
<keyword evidence="6" id="KW-0645">Protease</keyword>
<comment type="similarity">
    <text evidence="3 13">Belongs to the peptidase M14 family.</text>
</comment>
<comment type="caution">
    <text evidence="16">The sequence shown here is derived from an EMBL/GenBank/DDBJ whole genome shotgun (WGS) entry which is preliminary data.</text>
</comment>
<dbReference type="SUPFAM" id="SSF49464">
    <property type="entry name" value="Carboxypeptidase regulatory domain-like"/>
    <property type="match status" value="1"/>
</dbReference>
<evidence type="ECO:0000256" key="2">
    <source>
        <dbReference type="ARBA" id="ARBA00004613"/>
    </source>
</evidence>
<evidence type="ECO:0000256" key="4">
    <source>
        <dbReference type="ARBA" id="ARBA00022525"/>
    </source>
</evidence>
<dbReference type="GO" id="GO:0005615">
    <property type="term" value="C:extracellular space"/>
    <property type="evidence" value="ECO:0007669"/>
    <property type="project" value="TreeGrafter"/>
</dbReference>
<dbReference type="PRINTS" id="PR00765">
    <property type="entry name" value="CRBOXYPTASEA"/>
</dbReference>
<keyword evidence="5 16" id="KW-0121">Carboxypeptidase</keyword>
<accession>A0A210QSZ6</accession>
<keyword evidence="10" id="KW-0862">Zinc</keyword>
<evidence type="ECO:0000256" key="6">
    <source>
        <dbReference type="ARBA" id="ARBA00022670"/>
    </source>
</evidence>
<protein>
    <submittedName>
        <fullName evidence="16">Carboxypeptidase E</fullName>
    </submittedName>
</protein>
<evidence type="ECO:0000256" key="13">
    <source>
        <dbReference type="PROSITE-ProRule" id="PRU01379"/>
    </source>
</evidence>
<evidence type="ECO:0000256" key="3">
    <source>
        <dbReference type="ARBA" id="ARBA00005988"/>
    </source>
</evidence>
<dbReference type="GO" id="GO:0004181">
    <property type="term" value="F:metallocarboxypeptidase activity"/>
    <property type="evidence" value="ECO:0007669"/>
    <property type="project" value="InterPro"/>
</dbReference>
<evidence type="ECO:0000256" key="7">
    <source>
        <dbReference type="ARBA" id="ARBA00022723"/>
    </source>
</evidence>
<dbReference type="InterPro" id="IPR008969">
    <property type="entry name" value="CarboxyPept-like_regulatory"/>
</dbReference>
<dbReference type="InterPro" id="IPR057246">
    <property type="entry name" value="CARBOXYPEPT_ZN_1"/>
</dbReference>
<dbReference type="PROSITE" id="PS00133">
    <property type="entry name" value="CARBOXYPEPT_ZN_2"/>
    <property type="match status" value="1"/>
</dbReference>
<keyword evidence="8 14" id="KW-0732">Signal</keyword>
<dbReference type="InterPro" id="IPR057247">
    <property type="entry name" value="CARBOXYPEPT_ZN_2"/>
</dbReference>
<dbReference type="CDD" id="cd11308">
    <property type="entry name" value="Peptidase_M14NE-CP-C_like"/>
    <property type="match status" value="1"/>
</dbReference>
<dbReference type="Proteomes" id="UP000242188">
    <property type="component" value="Unassembled WGS sequence"/>
</dbReference>
<dbReference type="PANTHER" id="PTHR11532">
    <property type="entry name" value="PROTEASE M14 CARBOXYPEPTIDASE"/>
    <property type="match status" value="1"/>
</dbReference>
<dbReference type="CDD" id="cd03858">
    <property type="entry name" value="M14_CP_N-E_like"/>
    <property type="match status" value="1"/>
</dbReference>
<comment type="subcellular location">
    <subcellularLocation>
        <location evidence="2">Secreted</location>
    </subcellularLocation>
</comment>
<keyword evidence="9" id="KW-0378">Hydrolase</keyword>
<dbReference type="PROSITE" id="PS00132">
    <property type="entry name" value="CARBOXYPEPT_ZN_1"/>
    <property type="match status" value="1"/>
</dbReference>
<feature type="domain" description="Peptidase M14" evidence="15">
    <location>
        <begin position="21"/>
        <end position="337"/>
    </location>
</feature>
<evidence type="ECO:0000256" key="12">
    <source>
        <dbReference type="ARBA" id="ARBA00023180"/>
    </source>
</evidence>
<dbReference type="OrthoDB" id="10249045at2759"/>
<evidence type="ECO:0000256" key="5">
    <source>
        <dbReference type="ARBA" id="ARBA00022645"/>
    </source>
</evidence>
<proteinExistence type="inferred from homology"/>
<reference evidence="16 17" key="1">
    <citation type="journal article" date="2017" name="Nat. Ecol. Evol.">
        <title>Scallop genome provides insights into evolution of bilaterian karyotype and development.</title>
        <authorList>
            <person name="Wang S."/>
            <person name="Zhang J."/>
            <person name="Jiao W."/>
            <person name="Li J."/>
            <person name="Xun X."/>
            <person name="Sun Y."/>
            <person name="Guo X."/>
            <person name="Huan P."/>
            <person name="Dong B."/>
            <person name="Zhang L."/>
            <person name="Hu X."/>
            <person name="Sun X."/>
            <person name="Wang J."/>
            <person name="Zhao C."/>
            <person name="Wang Y."/>
            <person name="Wang D."/>
            <person name="Huang X."/>
            <person name="Wang R."/>
            <person name="Lv J."/>
            <person name="Li Y."/>
            <person name="Zhang Z."/>
            <person name="Liu B."/>
            <person name="Lu W."/>
            <person name="Hui Y."/>
            <person name="Liang J."/>
            <person name="Zhou Z."/>
            <person name="Hou R."/>
            <person name="Li X."/>
            <person name="Liu Y."/>
            <person name="Li H."/>
            <person name="Ning X."/>
            <person name="Lin Y."/>
            <person name="Zhao L."/>
            <person name="Xing Q."/>
            <person name="Dou J."/>
            <person name="Li Y."/>
            <person name="Mao J."/>
            <person name="Guo H."/>
            <person name="Dou H."/>
            <person name="Li T."/>
            <person name="Mu C."/>
            <person name="Jiang W."/>
            <person name="Fu Q."/>
            <person name="Fu X."/>
            <person name="Miao Y."/>
            <person name="Liu J."/>
            <person name="Yu Q."/>
            <person name="Li R."/>
            <person name="Liao H."/>
            <person name="Li X."/>
            <person name="Kong Y."/>
            <person name="Jiang Z."/>
            <person name="Chourrout D."/>
            <person name="Li R."/>
            <person name="Bao Z."/>
        </authorList>
    </citation>
    <scope>NUCLEOTIDE SEQUENCE [LARGE SCALE GENOMIC DNA]</scope>
    <source>
        <strain evidence="16 17">PY_sf001</strain>
    </source>
</reference>
<feature type="signal peptide" evidence="14">
    <location>
        <begin position="1"/>
        <end position="17"/>
    </location>
</feature>
<name>A0A210QSZ6_MIZYE</name>
<feature type="active site" description="Proton donor/acceptor" evidence="13">
    <location>
        <position position="309"/>
    </location>
</feature>
<dbReference type="PANTHER" id="PTHR11532:SF93">
    <property type="entry name" value="CARBOXYPEPTIDASE E"/>
    <property type="match status" value="1"/>
</dbReference>
<dbReference type="InterPro" id="IPR050753">
    <property type="entry name" value="Peptidase_M14_domain"/>
</dbReference>
<keyword evidence="7" id="KW-0479">Metal-binding</keyword>
<dbReference type="GO" id="GO:0006518">
    <property type="term" value="P:peptide metabolic process"/>
    <property type="evidence" value="ECO:0007669"/>
    <property type="project" value="TreeGrafter"/>
</dbReference>
<dbReference type="PROSITE" id="PS52035">
    <property type="entry name" value="PEPTIDASE_M14"/>
    <property type="match status" value="1"/>
</dbReference>
<evidence type="ECO:0000256" key="11">
    <source>
        <dbReference type="ARBA" id="ARBA00023049"/>
    </source>
</evidence>
<sequence>MLKLSILLVIVPALCLGFEVRNHNTKEVTDALNEIHAECPDITRIYSIGESVQNRPLKVIEFSTSPGQHVIGVPEFKYVGNMHGNEVVGREVLLKLGMYMCEQYKSGNATITWLIQHTRIHIMPTMNPDGWEAANASPADKDGHRNWIKGRSNAHNVDLNRNFPDLDPAFHLGNGPNHHIKSEEEALKTPNLQPETIELIHYIMENPFVLSANLHGGDLVANYPFDESFNNKLQSYAGSPDDETFRYLAQSYSLYHTLMAKEHPTCDMSGDDDFAKQGGITNGAAWYSVAGGMQDFNYAASNCFEITVELGCDKFPKDEAKYWTQNKESLINFMLQIHIGVKGVVTDGATNKPLKDVPIKVYKSTPQTKNGWTYIDHDITTFEGGDYYRLLVDGAYMIVAEKPGYTSQQQRVVVQNQPLHEALKLDFVLMPERSQGNMKMGFGRPGSGRQGLKNMHKGGMSEAEYADYLERLQKVLEDRQYLALAFIENEKIFRCIEWLLDQDWLVVKTAMVSEAVEVILILNVPPMEL</sequence>
<dbReference type="SUPFAM" id="SSF53187">
    <property type="entry name" value="Zn-dependent exopeptidases"/>
    <property type="match status" value="1"/>
</dbReference>
<evidence type="ECO:0000256" key="9">
    <source>
        <dbReference type="ARBA" id="ARBA00022801"/>
    </source>
</evidence>
<feature type="chain" id="PRO_5012194208" evidence="14">
    <location>
        <begin position="18"/>
        <end position="529"/>
    </location>
</feature>
<keyword evidence="11" id="KW-0482">Metalloprotease</keyword>
<dbReference type="InterPro" id="IPR000834">
    <property type="entry name" value="Peptidase_M14"/>
</dbReference>
<keyword evidence="17" id="KW-1185">Reference proteome</keyword>
<evidence type="ECO:0000256" key="1">
    <source>
        <dbReference type="ARBA" id="ARBA00001947"/>
    </source>
</evidence>
<dbReference type="Pfam" id="PF00246">
    <property type="entry name" value="Peptidase_M14"/>
    <property type="match status" value="1"/>
</dbReference>
<organism evidence="16 17">
    <name type="scientific">Mizuhopecten yessoensis</name>
    <name type="common">Japanese scallop</name>
    <name type="synonym">Patinopecten yessoensis</name>
    <dbReference type="NCBI Taxonomy" id="6573"/>
    <lineage>
        <taxon>Eukaryota</taxon>
        <taxon>Metazoa</taxon>
        <taxon>Spiralia</taxon>
        <taxon>Lophotrochozoa</taxon>
        <taxon>Mollusca</taxon>
        <taxon>Bivalvia</taxon>
        <taxon>Autobranchia</taxon>
        <taxon>Pteriomorphia</taxon>
        <taxon>Pectinida</taxon>
        <taxon>Pectinoidea</taxon>
        <taxon>Pectinidae</taxon>
        <taxon>Mizuhopecten</taxon>
    </lineage>
</organism>
<dbReference type="FunFam" id="3.40.630.10:FF:000013">
    <property type="entry name" value="carboxypeptidase N catalytic chain"/>
    <property type="match status" value="1"/>
</dbReference>
<evidence type="ECO:0000256" key="14">
    <source>
        <dbReference type="SAM" id="SignalP"/>
    </source>
</evidence>
<evidence type="ECO:0000313" key="17">
    <source>
        <dbReference type="Proteomes" id="UP000242188"/>
    </source>
</evidence>
<evidence type="ECO:0000256" key="8">
    <source>
        <dbReference type="ARBA" id="ARBA00022729"/>
    </source>
</evidence>
<evidence type="ECO:0000256" key="10">
    <source>
        <dbReference type="ARBA" id="ARBA00022833"/>
    </source>
</evidence>
<dbReference type="EMBL" id="NEDP02002059">
    <property type="protein sequence ID" value="OWF51838.1"/>
    <property type="molecule type" value="Genomic_DNA"/>
</dbReference>
<gene>
    <name evidence="16" type="ORF">KP79_PYT05648</name>
</gene>
<dbReference type="STRING" id="6573.A0A210QSZ6"/>
<dbReference type="Gene3D" id="2.60.40.1120">
    <property type="entry name" value="Carboxypeptidase-like, regulatory domain"/>
    <property type="match status" value="1"/>
</dbReference>
<dbReference type="Gene3D" id="3.40.630.10">
    <property type="entry name" value="Zn peptidases"/>
    <property type="match status" value="1"/>
</dbReference>
<dbReference type="GO" id="GO:0008270">
    <property type="term" value="F:zinc ion binding"/>
    <property type="evidence" value="ECO:0007669"/>
    <property type="project" value="InterPro"/>
</dbReference>
<dbReference type="AlphaFoldDB" id="A0A210QSZ6"/>